<name>A0A1R4HYP4_9GAMM</name>
<accession>A0A1R4HYP4</accession>
<organism evidence="3 4">
    <name type="scientific">Halomonas citrativorans</name>
    <dbReference type="NCBI Taxonomy" id="2742612"/>
    <lineage>
        <taxon>Bacteria</taxon>
        <taxon>Pseudomonadati</taxon>
        <taxon>Pseudomonadota</taxon>
        <taxon>Gammaproteobacteria</taxon>
        <taxon>Oceanospirillales</taxon>
        <taxon>Halomonadaceae</taxon>
        <taxon>Halomonas</taxon>
    </lineage>
</organism>
<comment type="caution">
    <text evidence="3">The sequence shown here is derived from an EMBL/GenBank/DDBJ whole genome shotgun (WGS) entry which is preliminary data.</text>
</comment>
<evidence type="ECO:0000256" key="1">
    <source>
        <dbReference type="SAM" id="MobiDB-lite"/>
    </source>
</evidence>
<protein>
    <submittedName>
        <fullName evidence="3">2-pyrone-4,6-dicarboxylic acid hydrolase</fullName>
    </submittedName>
</protein>
<dbReference type="Gene3D" id="3.20.20.140">
    <property type="entry name" value="Metal-dependent hydrolases"/>
    <property type="match status" value="1"/>
</dbReference>
<dbReference type="SUPFAM" id="SSF51556">
    <property type="entry name" value="Metallo-dependent hydrolases"/>
    <property type="match status" value="1"/>
</dbReference>
<proteinExistence type="predicted"/>
<evidence type="ECO:0000259" key="2">
    <source>
        <dbReference type="Pfam" id="PF04909"/>
    </source>
</evidence>
<dbReference type="PANTHER" id="PTHR35563:SF2">
    <property type="entry name" value="BARREL METAL-DEPENDENT HYDROLASE, PUTATIVE (AFU_ORTHOLOGUE AFUA_1G16240)-RELATED"/>
    <property type="match status" value="1"/>
</dbReference>
<dbReference type="Proteomes" id="UP000196331">
    <property type="component" value="Unassembled WGS sequence"/>
</dbReference>
<dbReference type="RefSeq" id="WP_087108155.1">
    <property type="nucleotide sequence ID" value="NZ_FUKM01000033.1"/>
</dbReference>
<dbReference type="Pfam" id="PF04909">
    <property type="entry name" value="Amidohydro_2"/>
    <property type="match status" value="1"/>
</dbReference>
<evidence type="ECO:0000313" key="3">
    <source>
        <dbReference type="EMBL" id="SJN12731.1"/>
    </source>
</evidence>
<reference evidence="3 4" key="1">
    <citation type="submission" date="2017-02" db="EMBL/GenBank/DDBJ databases">
        <authorList>
            <person name="Dridi B."/>
        </authorList>
    </citation>
    <scope>NUCLEOTIDE SEQUENCE [LARGE SCALE GENOMIC DNA]</scope>
    <source>
        <strain evidence="3 4">JB380</strain>
    </source>
</reference>
<dbReference type="EMBL" id="FUKM01000033">
    <property type="protein sequence ID" value="SJN12731.1"/>
    <property type="molecule type" value="Genomic_DNA"/>
</dbReference>
<evidence type="ECO:0000313" key="4">
    <source>
        <dbReference type="Proteomes" id="UP000196331"/>
    </source>
</evidence>
<feature type="domain" description="Amidohydrolase-related" evidence="2">
    <location>
        <begin position="30"/>
        <end position="296"/>
    </location>
</feature>
<sequence length="298" mass="33620">MLVPDILVPDIPAPHPNPRAPKRKLPKGACDCHAHLFGPATQYPYQPDRSYTPPDASFDSYQHMLSVMGFDRAVLVQPSVYGTDNRRLIDGLQHAQACNLEWRGITVLNTDTSDEEIARLHELGVRGIRINMLFRGGIDFDAVTALSERIAQWNWHVQCLIDVSNFNDLAHTLDRLPVSKVIDHMGHMPVSKGINDPGFKHLLDRIEKGDTWVKLSGPNRMTLKASAPYQDVDPFFHELTRRNSDRCVFGTDWPHVQLPGPMPNDGDLVDELLRLIDDPATLEKVLVHNPTKLYDFEG</sequence>
<gene>
    <name evidence="3" type="ORF">CZ787_08735</name>
</gene>
<dbReference type="OrthoDB" id="9787654at2"/>
<dbReference type="AlphaFoldDB" id="A0A1R4HYP4"/>
<feature type="region of interest" description="Disordered" evidence="1">
    <location>
        <begin position="1"/>
        <end position="25"/>
    </location>
</feature>
<dbReference type="PANTHER" id="PTHR35563">
    <property type="entry name" value="BARREL METAL-DEPENDENT HYDROLASE, PUTATIVE (AFU_ORTHOLOGUE AFUA_1G16240)-RELATED"/>
    <property type="match status" value="1"/>
</dbReference>
<dbReference type="InterPro" id="IPR032466">
    <property type="entry name" value="Metal_Hydrolase"/>
</dbReference>
<keyword evidence="3" id="KW-0378">Hydrolase</keyword>
<dbReference type="InterPro" id="IPR052358">
    <property type="entry name" value="Aro_Compnd_Degr_Hydrolases"/>
</dbReference>
<dbReference type="InterPro" id="IPR006680">
    <property type="entry name" value="Amidohydro-rel"/>
</dbReference>
<dbReference type="GO" id="GO:0016787">
    <property type="term" value="F:hydrolase activity"/>
    <property type="evidence" value="ECO:0007669"/>
    <property type="project" value="UniProtKB-KW"/>
</dbReference>